<dbReference type="EMBL" id="JBHMCG010000117">
    <property type="protein sequence ID" value="MFB9575964.1"/>
    <property type="molecule type" value="Genomic_DNA"/>
</dbReference>
<sequence>MTLHHPVPAVLRAAGTALILDITGPGLPTVLHWGADPGDLGDTGQLLLGLQPPWPVASVDAPVRLPLIPQQVDGWVGRPGIAGHRDGVPPHLRLTLSEPVTVTGADSEGGRLAVHSRDETVGLAVSTVVEMDPFGVVRLRHEITNKATNAFVLDTAACLLPVGDEAAEVLDFTGRWARERSPQRRPLAHGVTARESRRGRTGHDATGLFLVGERGFGFRHGQVWAAHNGWSGNHIHYTERHPEHRPVLGAGELLAPGEIRLAPGHAYRTPWVYFAWSGAGMDGLSDRLHRHLRARPGHPRTPRPVMLNTWEAVYFDHRLDKLTTLAERAAQVGVERFVLDDGWFAGRRDDSAGLGDWTVDPTVWPDGLHPLVDRVKALGMEFGLWIEPEMVNPDSDLARAHPDWILAAPGRTAPAARNQQVLDLARPEAYTHIAARLHALLDEYDIAYLKWDHNRDLLEPVHAGTAGVHAQTLAVYRLLDELRARHPGVEIESCSSGGARIDYGILKRTDRVWASDTNDPIERQRIQRYTGLFVPPELTGSHVGAATAHTTGRTSPLPIRLATALFGHAGIEWNITTCTEEELDRLAVWTSLYKRLRPLLHSGRTVRADHPDPSVYLHGVVSDDRRHAVFALLQTESSERSVAARLRLPGLDPGTTYNVTVCRDFQAASSHPSTVVPWITKGSVRVSGAVLAAVGLAAPLLDPEQCLVLELRAE</sequence>
<name>A0ABV5RGG9_9ACTN</name>
<dbReference type="EC" id="3.2.1.22" evidence="2"/>
<protein>
    <recommendedName>
        <fullName evidence="2">alpha-galactosidase</fullName>
        <ecNumber evidence="2">3.2.1.22</ecNumber>
    </recommendedName>
</protein>
<keyword evidence="4 7" id="KW-0326">Glycosidase</keyword>
<keyword evidence="3 7" id="KW-0378">Hydrolase</keyword>
<organism evidence="7 8">
    <name type="scientific">Streptomyces yanii</name>
    <dbReference type="NCBI Taxonomy" id="78510"/>
    <lineage>
        <taxon>Bacteria</taxon>
        <taxon>Bacillati</taxon>
        <taxon>Actinomycetota</taxon>
        <taxon>Actinomycetes</taxon>
        <taxon>Kitasatosporales</taxon>
        <taxon>Streptomycetaceae</taxon>
        <taxon>Streptomyces</taxon>
    </lineage>
</organism>
<dbReference type="InterPro" id="IPR017853">
    <property type="entry name" value="GH"/>
</dbReference>
<dbReference type="InterPro" id="IPR002252">
    <property type="entry name" value="Glyco_hydro_36"/>
</dbReference>
<proteinExistence type="predicted"/>
<keyword evidence="8" id="KW-1185">Reference proteome</keyword>
<reference evidence="7 8" key="1">
    <citation type="submission" date="2024-09" db="EMBL/GenBank/DDBJ databases">
        <authorList>
            <person name="Sun Q."/>
            <person name="Mori K."/>
        </authorList>
    </citation>
    <scope>NUCLEOTIDE SEQUENCE [LARGE SCALE GENOMIC DNA]</scope>
    <source>
        <strain evidence="7 8">JCM 3331</strain>
    </source>
</reference>
<dbReference type="CDD" id="cd14791">
    <property type="entry name" value="GH36"/>
    <property type="match status" value="1"/>
</dbReference>
<evidence type="ECO:0000313" key="8">
    <source>
        <dbReference type="Proteomes" id="UP001589710"/>
    </source>
</evidence>
<dbReference type="InterPro" id="IPR013785">
    <property type="entry name" value="Aldolase_TIM"/>
</dbReference>
<comment type="caution">
    <text evidence="7">The sequence shown here is derived from an EMBL/GenBank/DDBJ whole genome shotgun (WGS) entry which is preliminary data.</text>
</comment>
<evidence type="ECO:0000256" key="1">
    <source>
        <dbReference type="ARBA" id="ARBA00001255"/>
    </source>
</evidence>
<dbReference type="InterPro" id="IPR038417">
    <property type="entry name" value="Alpga-gal_N_sf"/>
</dbReference>
<evidence type="ECO:0000313" key="7">
    <source>
        <dbReference type="EMBL" id="MFB9575964.1"/>
    </source>
</evidence>
<dbReference type="RefSeq" id="WP_345518667.1">
    <property type="nucleotide sequence ID" value="NZ_BAAAXD010000047.1"/>
</dbReference>
<dbReference type="PRINTS" id="PR00743">
    <property type="entry name" value="GLHYDRLASE36"/>
</dbReference>
<dbReference type="InterPro" id="IPR013780">
    <property type="entry name" value="Glyco_hydro_b"/>
</dbReference>
<dbReference type="Gene3D" id="2.60.40.1180">
    <property type="entry name" value="Golgi alpha-mannosidase II"/>
    <property type="match status" value="1"/>
</dbReference>
<dbReference type="InterPro" id="IPR031705">
    <property type="entry name" value="Glyco_hydro_36_C"/>
</dbReference>
<dbReference type="GO" id="GO:0004557">
    <property type="term" value="F:alpha-galactosidase activity"/>
    <property type="evidence" value="ECO:0007669"/>
    <property type="project" value="UniProtKB-EC"/>
</dbReference>
<dbReference type="InterPro" id="IPR031704">
    <property type="entry name" value="Glyco_hydro_36_N"/>
</dbReference>
<dbReference type="Pfam" id="PF02065">
    <property type="entry name" value="Melibiase"/>
    <property type="match status" value="1"/>
</dbReference>
<evidence type="ECO:0000259" key="6">
    <source>
        <dbReference type="Pfam" id="PF16875"/>
    </source>
</evidence>
<gene>
    <name evidence="7" type="ORF">ACFFTL_27680</name>
</gene>
<dbReference type="InterPro" id="IPR050985">
    <property type="entry name" value="Alpha-glycosidase_related"/>
</dbReference>
<dbReference type="PANTHER" id="PTHR43053:SF3">
    <property type="entry name" value="ALPHA-GALACTOSIDASE C-RELATED"/>
    <property type="match status" value="1"/>
</dbReference>
<dbReference type="PROSITE" id="PS00512">
    <property type="entry name" value="ALPHA_GALACTOSIDASE"/>
    <property type="match status" value="1"/>
</dbReference>
<feature type="domain" description="Glycosyl hydrolase family 36 C-terminal" evidence="5">
    <location>
        <begin position="620"/>
        <end position="700"/>
    </location>
</feature>
<dbReference type="Gene3D" id="3.20.20.70">
    <property type="entry name" value="Aldolase class I"/>
    <property type="match status" value="1"/>
</dbReference>
<dbReference type="Pfam" id="PF16875">
    <property type="entry name" value="Glyco_hydro_36N"/>
    <property type="match status" value="1"/>
</dbReference>
<dbReference type="Pfam" id="PF16874">
    <property type="entry name" value="Glyco_hydro_36C"/>
    <property type="match status" value="1"/>
</dbReference>
<dbReference type="InterPro" id="IPR000111">
    <property type="entry name" value="Glyco_hydro_27/36_CS"/>
</dbReference>
<dbReference type="PANTHER" id="PTHR43053">
    <property type="entry name" value="GLYCOSIDASE FAMILY 31"/>
    <property type="match status" value="1"/>
</dbReference>
<comment type="catalytic activity">
    <reaction evidence="1">
        <text>Hydrolysis of terminal, non-reducing alpha-D-galactose residues in alpha-D-galactosides, including galactose oligosaccharides, galactomannans and galactolipids.</text>
        <dbReference type="EC" id="3.2.1.22"/>
    </reaction>
</comment>
<evidence type="ECO:0000256" key="3">
    <source>
        <dbReference type="ARBA" id="ARBA00022801"/>
    </source>
</evidence>
<accession>A0ABV5RGG9</accession>
<dbReference type="Gene3D" id="2.70.98.60">
    <property type="entry name" value="alpha-galactosidase from lactobacil brevis"/>
    <property type="match status" value="1"/>
</dbReference>
<evidence type="ECO:0000259" key="5">
    <source>
        <dbReference type="Pfam" id="PF16874"/>
    </source>
</evidence>
<dbReference type="SUPFAM" id="SSF51445">
    <property type="entry name" value="(Trans)glycosidases"/>
    <property type="match status" value="1"/>
</dbReference>
<dbReference type="Proteomes" id="UP001589710">
    <property type="component" value="Unassembled WGS sequence"/>
</dbReference>
<evidence type="ECO:0000256" key="2">
    <source>
        <dbReference type="ARBA" id="ARBA00012755"/>
    </source>
</evidence>
<feature type="domain" description="Glycosyl hydrolase family 36 N-terminal" evidence="6">
    <location>
        <begin position="26"/>
        <end position="262"/>
    </location>
</feature>
<evidence type="ECO:0000256" key="4">
    <source>
        <dbReference type="ARBA" id="ARBA00023295"/>
    </source>
</evidence>